<evidence type="ECO:0000313" key="2">
    <source>
        <dbReference type="WBParaSite" id="nRc.2.0.1.t15814-RA"/>
    </source>
</evidence>
<name>A0A915IQX8_ROMCU</name>
<reference evidence="2" key="1">
    <citation type="submission" date="2022-11" db="UniProtKB">
        <authorList>
            <consortium name="WormBaseParasite"/>
        </authorList>
    </citation>
    <scope>IDENTIFICATION</scope>
</reference>
<protein>
    <submittedName>
        <fullName evidence="2">Uncharacterized protein</fullName>
    </submittedName>
</protein>
<organism evidence="1 2">
    <name type="scientific">Romanomermis culicivorax</name>
    <name type="common">Nematode worm</name>
    <dbReference type="NCBI Taxonomy" id="13658"/>
    <lineage>
        <taxon>Eukaryota</taxon>
        <taxon>Metazoa</taxon>
        <taxon>Ecdysozoa</taxon>
        <taxon>Nematoda</taxon>
        <taxon>Enoplea</taxon>
        <taxon>Dorylaimia</taxon>
        <taxon>Mermithida</taxon>
        <taxon>Mermithoidea</taxon>
        <taxon>Mermithidae</taxon>
        <taxon>Romanomermis</taxon>
    </lineage>
</organism>
<sequence length="59" mass="6666">MVDRHYKILRILGINTKILLEISSVNVASNQNVQQCLDPSTKITPPFLFGHLLCSKLED</sequence>
<evidence type="ECO:0000313" key="1">
    <source>
        <dbReference type="Proteomes" id="UP000887565"/>
    </source>
</evidence>
<dbReference type="Proteomes" id="UP000887565">
    <property type="component" value="Unplaced"/>
</dbReference>
<keyword evidence="1" id="KW-1185">Reference proteome</keyword>
<dbReference type="AlphaFoldDB" id="A0A915IQX8"/>
<proteinExistence type="predicted"/>
<accession>A0A915IQX8</accession>
<dbReference type="WBParaSite" id="nRc.2.0.1.t15814-RA">
    <property type="protein sequence ID" value="nRc.2.0.1.t15814-RA"/>
    <property type="gene ID" value="nRc.2.0.1.g15814"/>
</dbReference>